<proteinExistence type="predicted"/>
<evidence type="ECO:0000256" key="2">
    <source>
        <dbReference type="SAM" id="MobiDB-lite"/>
    </source>
</evidence>
<reference evidence="4" key="1">
    <citation type="submission" date="2020-11" db="EMBL/GenBank/DDBJ databases">
        <authorList>
            <person name="Tran Van P."/>
        </authorList>
    </citation>
    <scope>NUCLEOTIDE SEQUENCE</scope>
</reference>
<accession>A0A7R9PZ96</accession>
<protein>
    <recommendedName>
        <fullName evidence="3">DnaJ homologue subfamily C member 28 conserved domain-containing protein</fullName>
    </recommendedName>
</protein>
<dbReference type="PANTHER" id="PTHR39158:SF1">
    <property type="entry name" value="DNAJ HOMOLOG SUBFAMILY C MEMBER 28"/>
    <property type="match status" value="1"/>
</dbReference>
<feature type="region of interest" description="Disordered" evidence="2">
    <location>
        <begin position="79"/>
        <end position="98"/>
    </location>
</feature>
<evidence type="ECO:0000256" key="1">
    <source>
        <dbReference type="SAM" id="Coils"/>
    </source>
</evidence>
<dbReference type="AlphaFoldDB" id="A0A7R9PZ96"/>
<dbReference type="InterPro" id="IPR052573">
    <property type="entry name" value="DnaJ_C_subfamily_28"/>
</dbReference>
<sequence length="314" mass="36907">MSTTVPSLSSHPMDNKCCDILKISYDFNETQLRDGYLESCRRAHPDVTHQHKNEVNGEEFTAIKSAYNRLKQYLKDNEMKSHSNAEQMEEEKDEGRHKHRVAQHRQYLTMDGIGCGTHSERQKYFQSHRLIEATDRVNEFQINQIKSNTHLSENELISVKNSKYQRKTKVKQGFDRLVEDLIQESMAKGDFDNLSGYGKPLKSRPEYPYLDATTFKLNEILINNGFVPEWVLLQKEIRDLKNDIKAQLMALKSKSKLDNVIEKQKLEEKFKEVNKMIEKYNRIVPILHTQQIHMNIEKEIQKAEDRVNKEVMFC</sequence>
<keyword evidence="1" id="KW-0175">Coiled coil</keyword>
<dbReference type="PANTHER" id="PTHR39158">
    <property type="entry name" value="OS08G0560600 PROTEIN"/>
    <property type="match status" value="1"/>
</dbReference>
<evidence type="ECO:0000259" key="3">
    <source>
        <dbReference type="Pfam" id="PF09350"/>
    </source>
</evidence>
<dbReference type="InterPro" id="IPR036869">
    <property type="entry name" value="J_dom_sf"/>
</dbReference>
<dbReference type="Pfam" id="PF09350">
    <property type="entry name" value="DJC28_CD"/>
    <property type="match status" value="1"/>
</dbReference>
<dbReference type="SUPFAM" id="SSF46565">
    <property type="entry name" value="Chaperone J-domain"/>
    <property type="match status" value="1"/>
</dbReference>
<dbReference type="OrthoDB" id="1922282at2759"/>
<dbReference type="Gene3D" id="1.10.287.110">
    <property type="entry name" value="DnaJ domain"/>
    <property type="match status" value="1"/>
</dbReference>
<keyword evidence="5" id="KW-1185">Reference proteome</keyword>
<organism evidence="4">
    <name type="scientific">Medioppia subpectinata</name>
    <dbReference type="NCBI Taxonomy" id="1979941"/>
    <lineage>
        <taxon>Eukaryota</taxon>
        <taxon>Metazoa</taxon>
        <taxon>Ecdysozoa</taxon>
        <taxon>Arthropoda</taxon>
        <taxon>Chelicerata</taxon>
        <taxon>Arachnida</taxon>
        <taxon>Acari</taxon>
        <taxon>Acariformes</taxon>
        <taxon>Sarcoptiformes</taxon>
        <taxon>Oribatida</taxon>
        <taxon>Brachypylina</taxon>
        <taxon>Oppioidea</taxon>
        <taxon>Oppiidae</taxon>
        <taxon>Medioppia</taxon>
    </lineage>
</organism>
<feature type="coiled-coil region" evidence="1">
    <location>
        <begin position="263"/>
        <end position="306"/>
    </location>
</feature>
<evidence type="ECO:0000313" key="4">
    <source>
        <dbReference type="EMBL" id="CAD7625814.1"/>
    </source>
</evidence>
<dbReference type="InterPro" id="IPR018961">
    <property type="entry name" value="DnaJ_homolog_subfam-C_membr-28"/>
</dbReference>
<dbReference type="EMBL" id="CAJPIZ010003348">
    <property type="protein sequence ID" value="CAG2106244.1"/>
    <property type="molecule type" value="Genomic_DNA"/>
</dbReference>
<gene>
    <name evidence="4" type="ORF">OSB1V03_LOCUS6247</name>
</gene>
<dbReference type="EMBL" id="OC857923">
    <property type="protein sequence ID" value="CAD7625814.1"/>
    <property type="molecule type" value="Genomic_DNA"/>
</dbReference>
<evidence type="ECO:0000313" key="5">
    <source>
        <dbReference type="Proteomes" id="UP000759131"/>
    </source>
</evidence>
<dbReference type="Proteomes" id="UP000759131">
    <property type="component" value="Unassembled WGS sequence"/>
</dbReference>
<name>A0A7R9PZ96_9ACAR</name>
<feature type="domain" description="DnaJ homologue subfamily C member 28 conserved" evidence="3">
    <location>
        <begin position="177"/>
        <end position="243"/>
    </location>
</feature>